<keyword evidence="3" id="KW-1185">Reference proteome</keyword>
<sequence length="63" mass="7255">MTQQKQKKATVQTSNEQAEVFSKGISFSKSFLPPKLEREEHPTEGEMMSGHHEVENHTKKKDK</sequence>
<proteinExistence type="predicted"/>
<dbReference type="OrthoDB" id="2972078at2"/>
<accession>A0A1H4EKB9</accession>
<evidence type="ECO:0000313" key="3">
    <source>
        <dbReference type="Proteomes" id="UP000198584"/>
    </source>
</evidence>
<protein>
    <submittedName>
        <fullName evidence="2">Uncharacterized protein</fullName>
    </submittedName>
</protein>
<gene>
    <name evidence="2" type="ORF">SAMN05421743_109120</name>
</gene>
<dbReference type="Proteomes" id="UP000198584">
    <property type="component" value="Unassembled WGS sequence"/>
</dbReference>
<dbReference type="EMBL" id="FNQR01000009">
    <property type="protein sequence ID" value="SEA85493.1"/>
    <property type="molecule type" value="Genomic_DNA"/>
</dbReference>
<dbReference type="RefSeq" id="WP_093045247.1">
    <property type="nucleotide sequence ID" value="NZ_FNQR01000009.1"/>
</dbReference>
<name>A0A1H4EKB9_9BACI</name>
<organism evidence="2 3">
    <name type="scientific">Thalassobacillus cyri</name>
    <dbReference type="NCBI Taxonomy" id="571932"/>
    <lineage>
        <taxon>Bacteria</taxon>
        <taxon>Bacillati</taxon>
        <taxon>Bacillota</taxon>
        <taxon>Bacilli</taxon>
        <taxon>Bacillales</taxon>
        <taxon>Bacillaceae</taxon>
        <taxon>Thalassobacillus</taxon>
    </lineage>
</organism>
<reference evidence="2 3" key="1">
    <citation type="submission" date="2016-10" db="EMBL/GenBank/DDBJ databases">
        <authorList>
            <person name="de Groot N.N."/>
        </authorList>
    </citation>
    <scope>NUCLEOTIDE SEQUENCE [LARGE SCALE GENOMIC DNA]</scope>
    <source>
        <strain evidence="2 3">CCM7597</strain>
    </source>
</reference>
<feature type="compositionally biased region" description="Basic and acidic residues" evidence="1">
    <location>
        <begin position="35"/>
        <end position="57"/>
    </location>
</feature>
<dbReference type="AlphaFoldDB" id="A0A1H4EKB9"/>
<feature type="region of interest" description="Disordered" evidence="1">
    <location>
        <begin position="1"/>
        <end position="63"/>
    </location>
</feature>
<evidence type="ECO:0000256" key="1">
    <source>
        <dbReference type="SAM" id="MobiDB-lite"/>
    </source>
</evidence>
<evidence type="ECO:0000313" key="2">
    <source>
        <dbReference type="EMBL" id="SEA85493.1"/>
    </source>
</evidence>